<evidence type="ECO:0000313" key="1">
    <source>
        <dbReference type="EMBL" id="KAG5610079.1"/>
    </source>
</evidence>
<comment type="caution">
    <text evidence="1">The sequence shown here is derived from an EMBL/GenBank/DDBJ whole genome shotgun (WGS) entry which is preliminary data.</text>
</comment>
<protein>
    <submittedName>
        <fullName evidence="1">Uncharacterized protein</fullName>
    </submittedName>
</protein>
<dbReference type="EMBL" id="JACXVP010000004">
    <property type="protein sequence ID" value="KAG5610079.1"/>
    <property type="molecule type" value="Genomic_DNA"/>
</dbReference>
<evidence type="ECO:0000313" key="2">
    <source>
        <dbReference type="Proteomes" id="UP000824120"/>
    </source>
</evidence>
<accession>A0A9J5ZDS0</accession>
<name>A0A9J5ZDS0_SOLCO</name>
<proteinExistence type="predicted"/>
<gene>
    <name evidence="1" type="ORF">H5410_021360</name>
</gene>
<sequence>MGRDINEFELIPKIIKASSTTTEAKDVHYERNIVVLVLQHHFFSEVELLIFYSKFLLMLMKNFVVILVNKVSLASLMRDEKLIVWD</sequence>
<keyword evidence="2" id="KW-1185">Reference proteome</keyword>
<dbReference type="Proteomes" id="UP000824120">
    <property type="component" value="Chromosome 4"/>
</dbReference>
<dbReference type="AlphaFoldDB" id="A0A9J5ZDS0"/>
<reference evidence="1 2" key="1">
    <citation type="submission" date="2020-09" db="EMBL/GenBank/DDBJ databases">
        <title>De no assembly of potato wild relative species, Solanum commersonii.</title>
        <authorList>
            <person name="Cho K."/>
        </authorList>
    </citation>
    <scope>NUCLEOTIDE SEQUENCE [LARGE SCALE GENOMIC DNA]</scope>
    <source>
        <strain evidence="1">LZ3.2</strain>
        <tissue evidence="1">Leaf</tissue>
    </source>
</reference>
<organism evidence="1 2">
    <name type="scientific">Solanum commersonii</name>
    <name type="common">Commerson's wild potato</name>
    <name type="synonym">Commerson's nightshade</name>
    <dbReference type="NCBI Taxonomy" id="4109"/>
    <lineage>
        <taxon>Eukaryota</taxon>
        <taxon>Viridiplantae</taxon>
        <taxon>Streptophyta</taxon>
        <taxon>Embryophyta</taxon>
        <taxon>Tracheophyta</taxon>
        <taxon>Spermatophyta</taxon>
        <taxon>Magnoliopsida</taxon>
        <taxon>eudicotyledons</taxon>
        <taxon>Gunneridae</taxon>
        <taxon>Pentapetalae</taxon>
        <taxon>asterids</taxon>
        <taxon>lamiids</taxon>
        <taxon>Solanales</taxon>
        <taxon>Solanaceae</taxon>
        <taxon>Solanoideae</taxon>
        <taxon>Solaneae</taxon>
        <taxon>Solanum</taxon>
    </lineage>
</organism>